<evidence type="ECO:0000256" key="1">
    <source>
        <dbReference type="ARBA" id="ARBA00009505"/>
    </source>
</evidence>
<protein>
    <recommendedName>
        <fullName evidence="2 3">Peroxisomal membrane protein PEX16</fullName>
    </recommendedName>
</protein>
<keyword evidence="3" id="KW-0576">Peroxisome</keyword>
<dbReference type="AlphaFoldDB" id="A0A8R2JUI8"/>
<sequence>MARLYLLHVHKLHILESPPIQPLDRKSVGLKCNDALDGVITLPSGRTLRKLDHAPPMNRRTWEAPPRADRLSGGIPSGTLSDRHIVAETMYIMKPIVHLGSMCVFGEKSWKPWLISITIEYISLQRLKSFKNLTPQQRLVLSKRSLNLVMYLVRSPFFENYSEKHIRLYSYTVFGVMANGVQNIKCPAAILNLKILVQEPL</sequence>
<dbReference type="RefSeq" id="XP_029346854.1">
    <property type="nucleotide sequence ID" value="XM_029490994.1"/>
</dbReference>
<dbReference type="EnsemblMetazoa" id="XM_029490994.1">
    <property type="protein sequence ID" value="XP_029346854.1"/>
    <property type="gene ID" value="LOC100570194"/>
</dbReference>
<reference evidence="5" key="1">
    <citation type="submission" date="2010-06" db="EMBL/GenBank/DDBJ databases">
        <authorList>
            <person name="Jiang H."/>
            <person name="Abraham K."/>
            <person name="Ali S."/>
            <person name="Alsbrooks S.L."/>
            <person name="Anim B.N."/>
            <person name="Anosike U.S."/>
            <person name="Attaway T."/>
            <person name="Bandaranaike D.P."/>
            <person name="Battles P.K."/>
            <person name="Bell S.N."/>
            <person name="Bell A.V."/>
            <person name="Beltran B."/>
            <person name="Bickham C."/>
            <person name="Bustamante Y."/>
            <person name="Caleb T."/>
            <person name="Canada A."/>
            <person name="Cardenas V."/>
            <person name="Carter K."/>
            <person name="Chacko J."/>
            <person name="Chandrabose M.N."/>
            <person name="Chavez D."/>
            <person name="Chavez A."/>
            <person name="Chen L."/>
            <person name="Chu H.-S."/>
            <person name="Claassen K.J."/>
            <person name="Cockrell R."/>
            <person name="Collins M."/>
            <person name="Cooper J.A."/>
            <person name="Cree A."/>
            <person name="Curry S.M."/>
            <person name="Da Y."/>
            <person name="Dao M.D."/>
            <person name="Das B."/>
            <person name="Davila M.-L."/>
            <person name="Davy-Carroll L."/>
            <person name="Denson S."/>
            <person name="Dinh H."/>
            <person name="Ebong V.E."/>
            <person name="Edwards J.R."/>
            <person name="Egan A."/>
            <person name="El-Daye J."/>
            <person name="Escobedo L."/>
            <person name="Fernandez S."/>
            <person name="Fernando P.R."/>
            <person name="Flagg N."/>
            <person name="Forbes L.D."/>
            <person name="Fowler R.G."/>
            <person name="Fu Q."/>
            <person name="Gabisi R.A."/>
            <person name="Ganer J."/>
            <person name="Garbino Pronczuk A."/>
            <person name="Garcia R.M."/>
            <person name="Garner T."/>
            <person name="Garrett T.E."/>
            <person name="Gonzalez D.A."/>
            <person name="Hamid H."/>
            <person name="Hawkins E.S."/>
            <person name="Hirani K."/>
            <person name="Hogues M.E."/>
            <person name="Hollins B."/>
            <person name="Hsiao C.-H."/>
            <person name="Jabil R."/>
            <person name="James M.L."/>
            <person name="Jhangiani S.N."/>
            <person name="Johnson B."/>
            <person name="Johnson Q."/>
            <person name="Joshi V."/>
            <person name="Kalu J.B."/>
            <person name="Kam C."/>
            <person name="Kashfia A."/>
            <person name="Keebler J."/>
            <person name="Kisamo H."/>
            <person name="Kovar C.L."/>
            <person name="Lago L.A."/>
            <person name="Lai C.-Y."/>
            <person name="Laidlaw J."/>
            <person name="Lara F."/>
            <person name="Le T.-K."/>
            <person name="Lee S.L."/>
            <person name="Legall F.H."/>
            <person name="Lemon S.J."/>
            <person name="Lewis L.R."/>
            <person name="Li B."/>
            <person name="Liu Y."/>
            <person name="Liu Y.-S."/>
            <person name="Lopez J."/>
            <person name="Lozado R.J."/>
            <person name="Lu J."/>
            <person name="Madu R.C."/>
            <person name="Maheshwari M."/>
            <person name="Maheshwari R."/>
            <person name="Malloy K."/>
            <person name="Martinez E."/>
            <person name="Mathew T."/>
            <person name="Mercado I.C."/>
            <person name="Mercado C."/>
            <person name="Meyer B."/>
            <person name="Montgomery K."/>
            <person name="Morgan M.B."/>
            <person name="Munidasa M."/>
            <person name="Nazareth L.V."/>
            <person name="Nelson J."/>
            <person name="Ng B.M."/>
            <person name="Nguyen N.B."/>
            <person name="Nguyen P.Q."/>
            <person name="Nguyen T."/>
            <person name="Obregon M."/>
            <person name="Okwuonu G.O."/>
            <person name="Onwere C.G."/>
            <person name="Orozco G."/>
            <person name="Parra A."/>
            <person name="Patel S."/>
            <person name="Patil S."/>
            <person name="Perez A."/>
            <person name="Perez Y."/>
            <person name="Pham C."/>
            <person name="Primus E.L."/>
            <person name="Pu L.-L."/>
            <person name="Puazo M."/>
            <person name="Qin X."/>
            <person name="Quiroz J.B."/>
            <person name="Reese J."/>
            <person name="Richards S."/>
            <person name="Rives C.M."/>
            <person name="Robberts R."/>
            <person name="Ruiz S.J."/>
            <person name="Ruiz M.J."/>
            <person name="Santibanez J."/>
            <person name="Schneider B.W."/>
            <person name="Sisson I."/>
            <person name="Smith M."/>
            <person name="Sodergren E."/>
            <person name="Song X.-Z."/>
            <person name="Song B.B."/>
            <person name="Summersgill H."/>
            <person name="Thelus R."/>
            <person name="Thornton R.D."/>
            <person name="Trejos Z.Y."/>
            <person name="Usmani K."/>
            <person name="Vattathil S."/>
            <person name="Villasana D."/>
            <person name="Walker D.L."/>
            <person name="Wang S."/>
            <person name="Wang K."/>
            <person name="White C.S."/>
            <person name="Williams A.C."/>
            <person name="Williamson J."/>
            <person name="Wilson K."/>
            <person name="Woghiren I.O."/>
            <person name="Woodworth J.R."/>
            <person name="Worley K.C."/>
            <person name="Wright R.A."/>
            <person name="Wu W."/>
            <person name="Young L."/>
            <person name="Zhang L."/>
            <person name="Zhang J."/>
            <person name="Zhu Y."/>
            <person name="Muzny D.M."/>
            <person name="Weinstock G."/>
            <person name="Gibbs R.A."/>
        </authorList>
    </citation>
    <scope>NUCLEOTIDE SEQUENCE [LARGE SCALE GENOMIC DNA]</scope>
    <source>
        <strain evidence="5">LSR1</strain>
    </source>
</reference>
<name>A0A8R2JUI8_ACYPI</name>
<evidence type="ECO:0000256" key="3">
    <source>
        <dbReference type="RuleBase" id="RU365003"/>
    </source>
</evidence>
<evidence type="ECO:0000313" key="5">
    <source>
        <dbReference type="Proteomes" id="UP000007819"/>
    </source>
</evidence>
<reference evidence="4" key="2">
    <citation type="submission" date="2022-06" db="UniProtKB">
        <authorList>
            <consortium name="EnsemblMetazoa"/>
        </authorList>
    </citation>
    <scope>IDENTIFICATION</scope>
</reference>
<dbReference type="GO" id="GO:0005778">
    <property type="term" value="C:peroxisomal membrane"/>
    <property type="evidence" value="ECO:0007669"/>
    <property type="project" value="UniProtKB-SubCell"/>
</dbReference>
<keyword evidence="3" id="KW-0962">Peroxisome biogenesis</keyword>
<dbReference type="Pfam" id="PF08610">
    <property type="entry name" value="Pex16"/>
    <property type="match status" value="1"/>
</dbReference>
<dbReference type="PANTHER" id="PTHR13299:SF0">
    <property type="entry name" value="PEROXISOMAL MEMBRANE PROTEIN PEX16"/>
    <property type="match status" value="1"/>
</dbReference>
<dbReference type="KEGG" id="api:100570194"/>
<proteinExistence type="inferred from homology"/>
<dbReference type="GO" id="GO:0007031">
    <property type="term" value="P:peroxisome organization"/>
    <property type="evidence" value="ECO:0007669"/>
    <property type="project" value="UniProtKB-KW"/>
</dbReference>
<dbReference type="GeneID" id="100570194"/>
<evidence type="ECO:0000256" key="2">
    <source>
        <dbReference type="ARBA" id="ARBA00018577"/>
    </source>
</evidence>
<dbReference type="PANTHER" id="PTHR13299">
    <property type="entry name" value="PEROXISOMAL MEMBRANE PROTEIN PEX16"/>
    <property type="match status" value="1"/>
</dbReference>
<accession>A0A8R2JUI8</accession>
<comment type="subcellular location">
    <subcellularLocation>
        <location evidence="3">Peroxisome membrane</location>
    </subcellularLocation>
</comment>
<comment type="similarity">
    <text evidence="1 3">Belongs to the peroxin-16 family.</text>
</comment>
<organism evidence="4 5">
    <name type="scientific">Acyrthosiphon pisum</name>
    <name type="common">Pea aphid</name>
    <dbReference type="NCBI Taxonomy" id="7029"/>
    <lineage>
        <taxon>Eukaryota</taxon>
        <taxon>Metazoa</taxon>
        <taxon>Ecdysozoa</taxon>
        <taxon>Arthropoda</taxon>
        <taxon>Hexapoda</taxon>
        <taxon>Insecta</taxon>
        <taxon>Pterygota</taxon>
        <taxon>Neoptera</taxon>
        <taxon>Paraneoptera</taxon>
        <taxon>Hemiptera</taxon>
        <taxon>Sternorrhyncha</taxon>
        <taxon>Aphidomorpha</taxon>
        <taxon>Aphidoidea</taxon>
        <taxon>Aphididae</taxon>
        <taxon>Macrosiphini</taxon>
        <taxon>Acyrthosiphon</taxon>
    </lineage>
</organism>
<keyword evidence="5" id="KW-1185">Reference proteome</keyword>
<dbReference type="InterPro" id="IPR013919">
    <property type="entry name" value="Pex16"/>
</dbReference>
<dbReference type="Proteomes" id="UP000007819">
    <property type="component" value="Chromosome A2"/>
</dbReference>
<evidence type="ECO:0000313" key="4">
    <source>
        <dbReference type="EnsemblMetazoa" id="XP_029346854.1"/>
    </source>
</evidence>
<dbReference type="OrthoDB" id="2021143at2759"/>